<name>A0AAN8IB22_9EURO</name>
<dbReference type="GO" id="GO:0003723">
    <property type="term" value="F:RNA binding"/>
    <property type="evidence" value="ECO:0007669"/>
    <property type="project" value="InterPro"/>
</dbReference>
<comment type="subcellular location">
    <subcellularLocation>
        <location evidence="1 3">Cytoplasm</location>
    </subcellularLocation>
</comment>
<evidence type="ECO:0000256" key="1">
    <source>
        <dbReference type="ARBA" id="ARBA00004496"/>
    </source>
</evidence>
<dbReference type="GO" id="GO:0005737">
    <property type="term" value="C:cytoplasm"/>
    <property type="evidence" value="ECO:0007669"/>
    <property type="project" value="UniProtKB-SubCell"/>
</dbReference>
<comment type="caution">
    <text evidence="5">The sequence shown here is derived from an EMBL/GenBank/DDBJ whole genome shotgun (WGS) entry which is preliminary data.</text>
</comment>
<dbReference type="InterPro" id="IPR016437">
    <property type="entry name" value="MCT-1/Tma20"/>
</dbReference>
<dbReference type="EMBL" id="JAKLMC020000005">
    <property type="protein sequence ID" value="KAK5956345.1"/>
    <property type="molecule type" value="Genomic_DNA"/>
</dbReference>
<keyword evidence="2 3" id="KW-0963">Cytoplasm</keyword>
<dbReference type="SUPFAM" id="SSF88697">
    <property type="entry name" value="PUA domain-like"/>
    <property type="match status" value="1"/>
</dbReference>
<dbReference type="InterPro" id="IPR015947">
    <property type="entry name" value="PUA-like_sf"/>
</dbReference>
<dbReference type="CDD" id="cd11609">
    <property type="entry name" value="MCT1_N"/>
    <property type="match status" value="1"/>
</dbReference>
<evidence type="ECO:0000256" key="3">
    <source>
        <dbReference type="PIRNR" id="PIRNR005067"/>
    </source>
</evidence>
<evidence type="ECO:0000313" key="5">
    <source>
        <dbReference type="EMBL" id="KAK5956345.1"/>
    </source>
</evidence>
<sequence>MFKKDLTASTKTKVKSSIARGIRTKVLETYPLLTPHIDTIIPKKSQLDAIKLPDRVTLYVLCDASTNNKTIPLFWQHMDDPLIPHLKIVHQYPECFKSLGIDRGAIRFVLSGAALMTPGMTSKGGKLPSGEKGDEEVEEGDVVVIRAEGKDEACMVGMLEVGSEEMKKTKKGVAISQGHYLGDGLWKMQLD</sequence>
<dbReference type="InterPro" id="IPR002478">
    <property type="entry name" value="PUA"/>
</dbReference>
<comment type="similarity">
    <text evidence="3">Belongs to the TMA20 family.</text>
</comment>
<comment type="function">
    <text evidence="3">Involved in translation.</text>
</comment>
<keyword evidence="6" id="KW-1185">Reference proteome</keyword>
<evidence type="ECO:0000313" key="6">
    <source>
        <dbReference type="Proteomes" id="UP001316803"/>
    </source>
</evidence>
<proteinExistence type="inferred from homology"/>
<dbReference type="Pfam" id="PF01472">
    <property type="entry name" value="PUA"/>
    <property type="match status" value="1"/>
</dbReference>
<dbReference type="InterPro" id="IPR041366">
    <property type="entry name" value="Pre-PUA"/>
</dbReference>
<dbReference type="Gene3D" id="3.10.400.20">
    <property type="match status" value="1"/>
</dbReference>
<dbReference type="PANTHER" id="PTHR22798">
    <property type="entry name" value="MCT-1 PROTEIN"/>
    <property type="match status" value="1"/>
</dbReference>
<protein>
    <recommendedName>
        <fullName evidence="3">Translation machinery-associated protein 20</fullName>
    </recommendedName>
</protein>
<dbReference type="PANTHER" id="PTHR22798:SF0">
    <property type="entry name" value="MALIGNANT T-CELL-AMPLIFIED SEQUENCE 1"/>
    <property type="match status" value="1"/>
</dbReference>
<dbReference type="SMART" id="SM00359">
    <property type="entry name" value="PUA"/>
    <property type="match status" value="1"/>
</dbReference>
<accession>A0AAN8IB22</accession>
<dbReference type="PIRSF" id="PIRSF005067">
    <property type="entry name" value="Tma_RNA-bind_prd"/>
    <property type="match status" value="1"/>
</dbReference>
<feature type="domain" description="PUA" evidence="4">
    <location>
        <begin position="97"/>
        <end position="182"/>
    </location>
</feature>
<organism evidence="5 6">
    <name type="scientific">Knufia fluminis</name>
    <dbReference type="NCBI Taxonomy" id="191047"/>
    <lineage>
        <taxon>Eukaryota</taxon>
        <taxon>Fungi</taxon>
        <taxon>Dikarya</taxon>
        <taxon>Ascomycota</taxon>
        <taxon>Pezizomycotina</taxon>
        <taxon>Eurotiomycetes</taxon>
        <taxon>Chaetothyriomycetidae</taxon>
        <taxon>Chaetothyriales</taxon>
        <taxon>Trichomeriaceae</taxon>
        <taxon>Knufia</taxon>
    </lineage>
</organism>
<dbReference type="Pfam" id="PF17832">
    <property type="entry name" value="Pre-PUA"/>
    <property type="match status" value="1"/>
</dbReference>
<dbReference type="AlphaFoldDB" id="A0AAN8IB22"/>
<dbReference type="GO" id="GO:0001731">
    <property type="term" value="P:formation of translation preinitiation complex"/>
    <property type="evidence" value="ECO:0007669"/>
    <property type="project" value="TreeGrafter"/>
</dbReference>
<dbReference type="NCBIfam" id="TIGR00451">
    <property type="entry name" value="unchar_dom_2"/>
    <property type="match status" value="1"/>
</dbReference>
<dbReference type="Proteomes" id="UP001316803">
    <property type="component" value="Unassembled WGS sequence"/>
</dbReference>
<gene>
    <name evidence="5" type="primary">TMA20</name>
    <name evidence="5" type="ORF">OHC33_002922</name>
</gene>
<dbReference type="PROSITE" id="PS50890">
    <property type="entry name" value="PUA"/>
    <property type="match status" value="1"/>
</dbReference>
<reference evidence="5 6" key="1">
    <citation type="submission" date="2022-12" db="EMBL/GenBank/DDBJ databases">
        <title>Genomic features and morphological characterization of a novel Knufia sp. strain isolated from spacecraft assembly facility.</title>
        <authorList>
            <person name="Teixeira M."/>
            <person name="Chander A.M."/>
            <person name="Stajich J.E."/>
            <person name="Venkateswaran K."/>
        </authorList>
    </citation>
    <scope>NUCLEOTIDE SEQUENCE [LARGE SCALE GENOMIC DNA]</scope>
    <source>
        <strain evidence="5 6">FJI-L2-BK-P2</strain>
    </source>
</reference>
<evidence type="ECO:0000259" key="4">
    <source>
        <dbReference type="SMART" id="SM00359"/>
    </source>
</evidence>
<evidence type="ECO:0000256" key="2">
    <source>
        <dbReference type="ARBA" id="ARBA00022490"/>
    </source>
</evidence>
<dbReference type="InterPro" id="IPR004521">
    <property type="entry name" value="Uncharacterised_CHP00451"/>
</dbReference>